<dbReference type="InterPro" id="IPR050620">
    <property type="entry name" value="Thioredoxin_H-type-like"/>
</dbReference>
<dbReference type="PROSITE" id="PS00194">
    <property type="entry name" value="THIOREDOXIN_1"/>
    <property type="match status" value="1"/>
</dbReference>
<dbReference type="Gene3D" id="3.40.30.10">
    <property type="entry name" value="Glutaredoxin"/>
    <property type="match status" value="1"/>
</dbReference>
<evidence type="ECO:0000313" key="2">
    <source>
        <dbReference type="EMBL" id="JAT65318.1"/>
    </source>
</evidence>
<dbReference type="InterPro" id="IPR013766">
    <property type="entry name" value="Thioredoxin_domain"/>
</dbReference>
<dbReference type="EMBL" id="GDJX01002618">
    <property type="protein sequence ID" value="JAT65318.1"/>
    <property type="molecule type" value="Transcribed_RNA"/>
</dbReference>
<dbReference type="InterPro" id="IPR017937">
    <property type="entry name" value="Thioredoxin_CS"/>
</dbReference>
<organism evidence="2">
    <name type="scientific">Anthurium amnicola</name>
    <dbReference type="NCBI Taxonomy" id="1678845"/>
    <lineage>
        <taxon>Eukaryota</taxon>
        <taxon>Viridiplantae</taxon>
        <taxon>Streptophyta</taxon>
        <taxon>Embryophyta</taxon>
        <taxon>Tracheophyta</taxon>
        <taxon>Spermatophyta</taxon>
        <taxon>Magnoliopsida</taxon>
        <taxon>Liliopsida</taxon>
        <taxon>Araceae</taxon>
        <taxon>Pothoideae</taxon>
        <taxon>Potheae</taxon>
        <taxon>Anthurium</taxon>
    </lineage>
</organism>
<dbReference type="CDD" id="cd02947">
    <property type="entry name" value="TRX_family"/>
    <property type="match status" value="1"/>
</dbReference>
<dbReference type="SUPFAM" id="SSF52833">
    <property type="entry name" value="Thioredoxin-like"/>
    <property type="match status" value="1"/>
</dbReference>
<name>A0A1D1ZEI1_9ARAE</name>
<feature type="domain" description="Thioredoxin" evidence="1">
    <location>
        <begin position="7"/>
        <end position="133"/>
    </location>
</feature>
<gene>
    <name evidence="2" type="primary">Os01g0168200_1</name>
    <name evidence="2" type="ORF">g.68458</name>
</gene>
<accession>A0A1D1ZEI1</accession>
<reference evidence="2" key="1">
    <citation type="submission" date="2015-07" db="EMBL/GenBank/DDBJ databases">
        <title>Transcriptome Assembly of Anthurium amnicola.</title>
        <authorList>
            <person name="Suzuki J."/>
        </authorList>
    </citation>
    <scope>NUCLEOTIDE SEQUENCE</scope>
</reference>
<dbReference type="PANTHER" id="PTHR10438">
    <property type="entry name" value="THIOREDOXIN"/>
    <property type="match status" value="1"/>
</dbReference>
<sequence length="160" mass="17731">MGNCICLKKSSSGYESDEKTDSKDGNVHVITSQDSWDERISEARKTGKFVVANFSAAWCVPCRIIARVYVELSEKYPSLIFLTIDVDELVELSSSWDIQSTPTFFFLSDGQQLDKLVGANKLELQKKVAMFADSLSHCSQGSSHFLTVYGSISTAESPRV</sequence>
<dbReference type="PANTHER" id="PTHR10438:SF434">
    <property type="entry name" value="THIOREDOXIN H9"/>
    <property type="match status" value="1"/>
</dbReference>
<dbReference type="Pfam" id="PF00085">
    <property type="entry name" value="Thioredoxin"/>
    <property type="match status" value="1"/>
</dbReference>
<proteinExistence type="predicted"/>
<dbReference type="AlphaFoldDB" id="A0A1D1ZEI1"/>
<dbReference type="PROSITE" id="PS51352">
    <property type="entry name" value="THIOREDOXIN_2"/>
    <property type="match status" value="1"/>
</dbReference>
<dbReference type="InterPro" id="IPR036249">
    <property type="entry name" value="Thioredoxin-like_sf"/>
</dbReference>
<protein>
    <submittedName>
        <fullName evidence="2">Thioredoxin H4-1</fullName>
    </submittedName>
</protein>
<evidence type="ECO:0000259" key="1">
    <source>
        <dbReference type="PROSITE" id="PS51352"/>
    </source>
</evidence>